<evidence type="ECO:0000313" key="6">
    <source>
        <dbReference type="Proteomes" id="UP000031258"/>
    </source>
</evidence>
<dbReference type="InterPro" id="IPR000413">
    <property type="entry name" value="Integrin_alpha"/>
</dbReference>
<evidence type="ECO:0000256" key="4">
    <source>
        <dbReference type="ARBA" id="ARBA00023180"/>
    </source>
</evidence>
<evidence type="ECO:0000256" key="1">
    <source>
        <dbReference type="ARBA" id="ARBA00022729"/>
    </source>
</evidence>
<dbReference type="InterPro" id="IPR013517">
    <property type="entry name" value="FG-GAP"/>
</dbReference>
<keyword evidence="6" id="KW-1185">Reference proteome</keyword>
<protein>
    <recommendedName>
        <fullName evidence="7">FG-GAP repeat protein</fullName>
    </recommendedName>
</protein>
<dbReference type="SMART" id="SM00191">
    <property type="entry name" value="Int_alpha"/>
    <property type="match status" value="7"/>
</dbReference>
<sequence>MNYMANLFINPFPLSSLNGTNGFRLKAMLLDQTSTAVSGAGDINGDGINDMIIGIPLTQGGISYVVFGSKFPFPPSMNLSSLNGSNGFQLKESIPSRYSCIKVSGAGDINGDGLDDLIIGAPLANSYAGASYVVFGSKFPFPPLIDLSSLNGKNGFQLNGTLSVKFSGNAVSGAGDINGDGIDDLIIGAPDNASGYYNGASYVVFGSKFPFPPSMNLSSLNGSNGFELQGEQLKGVSGFAVSGAGDINGDGIDDLIIGAPLANSHAGISYVVFGSKFPFPPSMSLSSLNGKNGFRLKGVEVSDNSGYVVSGAGDINGDGIDDLIIGAPYATYGAGISYIVYGSKFPFPPSMSLSSINGSNGFRLKGRSEHDMSGTAVSGVGDINGDGLDDLIISAPSAYFGTGASYVLYGSKSPFPSSMYLSSINGKNGFQLNGEASYDYSGRAVSGAGDINGDGFADLLIATSHPGSAASYVVFGSYDL</sequence>
<organism evidence="5 6">
    <name type="scientific">Candidatus Jidaibacter acanthamoebae</name>
    <dbReference type="NCBI Taxonomy" id="86105"/>
    <lineage>
        <taxon>Bacteria</taxon>
        <taxon>Pseudomonadati</taxon>
        <taxon>Pseudomonadota</taxon>
        <taxon>Alphaproteobacteria</taxon>
        <taxon>Rickettsiales</taxon>
        <taxon>Candidatus Midichloriaceae</taxon>
        <taxon>Candidatus Jidaibacter</taxon>
    </lineage>
</organism>
<dbReference type="GO" id="GO:0016787">
    <property type="term" value="F:hydrolase activity"/>
    <property type="evidence" value="ECO:0007669"/>
    <property type="project" value="UniProtKB-KW"/>
</dbReference>
<reference evidence="5 6" key="1">
    <citation type="submission" date="2014-11" db="EMBL/GenBank/DDBJ databases">
        <title>A Rickettsiales Symbiont of Amoebae With Ancient Features.</title>
        <authorList>
            <person name="Schulz F."/>
            <person name="Martijn J."/>
            <person name="Wascher F."/>
            <person name="Kostanjsek R."/>
            <person name="Ettema T.J."/>
            <person name="Horn M."/>
        </authorList>
    </citation>
    <scope>NUCLEOTIDE SEQUENCE [LARGE SCALE GENOMIC DNA]</scope>
    <source>
        <strain evidence="5 6">UWC36</strain>
    </source>
</reference>
<evidence type="ECO:0008006" key="7">
    <source>
        <dbReference type="Google" id="ProtNLM"/>
    </source>
</evidence>
<dbReference type="InterPro" id="IPR013519">
    <property type="entry name" value="Int_alpha_beta-p"/>
</dbReference>
<evidence type="ECO:0000313" key="5">
    <source>
        <dbReference type="EMBL" id="KIE05809.1"/>
    </source>
</evidence>
<keyword evidence="4" id="KW-0325">Glycoprotein</keyword>
<dbReference type="PANTHER" id="PTHR23221:SF7">
    <property type="entry name" value="PHOSPHATIDYLINOSITOL-GLYCAN-SPECIFIC PHOSPHOLIPASE D"/>
    <property type="match status" value="1"/>
</dbReference>
<dbReference type="InterPro" id="IPR028994">
    <property type="entry name" value="Integrin_alpha_N"/>
</dbReference>
<dbReference type="GO" id="GO:0007155">
    <property type="term" value="P:cell adhesion"/>
    <property type="evidence" value="ECO:0007669"/>
    <property type="project" value="InterPro"/>
</dbReference>
<dbReference type="SUPFAM" id="SSF69318">
    <property type="entry name" value="Integrin alpha N-terminal domain"/>
    <property type="match status" value="1"/>
</dbReference>
<name>A0A0C1QJX5_9RICK</name>
<dbReference type="Proteomes" id="UP000031258">
    <property type="component" value="Unassembled WGS sequence"/>
</dbReference>
<dbReference type="GO" id="GO:0008305">
    <property type="term" value="C:integrin complex"/>
    <property type="evidence" value="ECO:0007669"/>
    <property type="project" value="InterPro"/>
</dbReference>
<dbReference type="EMBL" id="JSWE01000062">
    <property type="protein sequence ID" value="KIE05809.1"/>
    <property type="molecule type" value="Genomic_DNA"/>
</dbReference>
<keyword evidence="1" id="KW-0732">Signal</keyword>
<dbReference type="PATRIC" id="fig|86105.3.peg.433"/>
<dbReference type="STRING" id="86105.NF27_CK00020"/>
<dbReference type="PANTHER" id="PTHR23221">
    <property type="entry name" value="GLYCOSYLPHOSPHATIDYLINOSITOL PHOSPHOLIPASE D"/>
    <property type="match status" value="1"/>
</dbReference>
<gene>
    <name evidence="5" type="ORF">NF27_CK00020</name>
</gene>
<dbReference type="Gene3D" id="2.130.10.130">
    <property type="entry name" value="Integrin alpha, N-terminal"/>
    <property type="match status" value="4"/>
</dbReference>
<evidence type="ECO:0000256" key="2">
    <source>
        <dbReference type="ARBA" id="ARBA00022737"/>
    </source>
</evidence>
<evidence type="ECO:0000256" key="3">
    <source>
        <dbReference type="ARBA" id="ARBA00022801"/>
    </source>
</evidence>
<accession>A0A0C1QJX5</accession>
<keyword evidence="3" id="KW-0378">Hydrolase</keyword>
<comment type="caution">
    <text evidence="5">The sequence shown here is derived from an EMBL/GenBank/DDBJ whole genome shotgun (WGS) entry which is preliminary data.</text>
</comment>
<dbReference type="Pfam" id="PF01839">
    <property type="entry name" value="FG-GAP"/>
    <property type="match status" value="6"/>
</dbReference>
<dbReference type="AlphaFoldDB" id="A0A0C1QJX5"/>
<proteinExistence type="predicted"/>
<dbReference type="PROSITE" id="PS51470">
    <property type="entry name" value="FG_GAP"/>
    <property type="match status" value="4"/>
</dbReference>
<dbReference type="PRINTS" id="PR01185">
    <property type="entry name" value="INTEGRINA"/>
</dbReference>
<keyword evidence="2" id="KW-0677">Repeat</keyword>